<dbReference type="AlphaFoldDB" id="K6E4K0"/>
<evidence type="ECO:0000256" key="6">
    <source>
        <dbReference type="SAM" id="Phobius"/>
    </source>
</evidence>
<dbReference type="PATRIC" id="fig|1131731.3.peg.1129"/>
<organism evidence="7 8">
    <name type="scientific">Schinkia azotoformans LMG 9581</name>
    <dbReference type="NCBI Taxonomy" id="1131731"/>
    <lineage>
        <taxon>Bacteria</taxon>
        <taxon>Bacillati</taxon>
        <taxon>Bacillota</taxon>
        <taxon>Bacilli</taxon>
        <taxon>Bacillales</taxon>
        <taxon>Bacillaceae</taxon>
        <taxon>Calidifontibacillus/Schinkia group</taxon>
        <taxon>Schinkia</taxon>
    </lineage>
</organism>
<dbReference type="RefSeq" id="WP_003330291.1">
    <property type="nucleotide sequence ID" value="NZ_AJLR01000041.1"/>
</dbReference>
<gene>
    <name evidence="7" type="ORF">BAZO_05410</name>
</gene>
<dbReference type="InterPro" id="IPR003740">
    <property type="entry name" value="YitT"/>
</dbReference>
<evidence type="ECO:0000313" key="8">
    <source>
        <dbReference type="Proteomes" id="UP000006315"/>
    </source>
</evidence>
<comment type="subcellular location">
    <subcellularLocation>
        <location evidence="1">Cell membrane</location>
        <topology evidence="1">Multi-pass membrane protein</topology>
    </subcellularLocation>
</comment>
<dbReference type="InterPro" id="IPR051461">
    <property type="entry name" value="UPF0750_membrane"/>
</dbReference>
<dbReference type="Pfam" id="PF02588">
    <property type="entry name" value="YitT_membrane"/>
    <property type="match status" value="1"/>
</dbReference>
<evidence type="ECO:0000256" key="2">
    <source>
        <dbReference type="ARBA" id="ARBA00022475"/>
    </source>
</evidence>
<evidence type="ECO:0000313" key="7">
    <source>
        <dbReference type="EMBL" id="EKN68171.1"/>
    </source>
</evidence>
<evidence type="ECO:0000256" key="1">
    <source>
        <dbReference type="ARBA" id="ARBA00004651"/>
    </source>
</evidence>
<keyword evidence="8" id="KW-1185">Reference proteome</keyword>
<keyword evidence="2" id="KW-1003">Cell membrane</keyword>
<feature type="transmembrane region" description="Helical" evidence="6">
    <location>
        <begin position="76"/>
        <end position="96"/>
    </location>
</feature>
<dbReference type="STRING" id="1131731.BAZO_05410"/>
<evidence type="ECO:0000256" key="4">
    <source>
        <dbReference type="ARBA" id="ARBA00022989"/>
    </source>
</evidence>
<proteinExistence type="predicted"/>
<keyword evidence="3 6" id="KW-0812">Transmembrane</keyword>
<comment type="caution">
    <text evidence="7">The sequence shown here is derived from an EMBL/GenBank/DDBJ whole genome shotgun (WGS) entry which is preliminary data.</text>
</comment>
<dbReference type="EMBL" id="AJLR01000041">
    <property type="protein sequence ID" value="EKN68171.1"/>
    <property type="molecule type" value="Genomic_DNA"/>
</dbReference>
<reference evidence="7 8" key="1">
    <citation type="journal article" date="2012" name="Front. Microbiol.">
        <title>Redundancy and modularity in membrane-associated dissimilatory nitrate reduction in Bacillus.</title>
        <authorList>
            <person name="Heylen K."/>
            <person name="Keltjens J."/>
        </authorList>
    </citation>
    <scope>NUCLEOTIDE SEQUENCE [LARGE SCALE GENOMIC DNA]</scope>
    <source>
        <strain evidence="7 8">LMG 9581</strain>
    </source>
</reference>
<dbReference type="Proteomes" id="UP000006315">
    <property type="component" value="Unassembled WGS sequence"/>
</dbReference>
<evidence type="ECO:0000256" key="5">
    <source>
        <dbReference type="ARBA" id="ARBA00023136"/>
    </source>
</evidence>
<feature type="transmembrane region" description="Helical" evidence="6">
    <location>
        <begin position="108"/>
        <end position="129"/>
    </location>
</feature>
<accession>K6E4K0</accession>
<feature type="transmembrane region" description="Helical" evidence="6">
    <location>
        <begin position="214"/>
        <end position="233"/>
    </location>
</feature>
<dbReference type="PANTHER" id="PTHR33545">
    <property type="entry name" value="UPF0750 MEMBRANE PROTEIN YITT-RELATED"/>
    <property type="match status" value="1"/>
</dbReference>
<keyword evidence="4 6" id="KW-1133">Transmembrane helix</keyword>
<feature type="transmembrane region" description="Helical" evidence="6">
    <location>
        <begin position="9"/>
        <end position="27"/>
    </location>
</feature>
<feature type="transmembrane region" description="Helical" evidence="6">
    <location>
        <begin position="254"/>
        <end position="275"/>
    </location>
</feature>
<dbReference type="GO" id="GO:0005886">
    <property type="term" value="C:plasma membrane"/>
    <property type="evidence" value="ECO:0007669"/>
    <property type="project" value="UniProtKB-SubCell"/>
</dbReference>
<dbReference type="GeneID" id="89470654"/>
<name>K6E4K0_SCHAZ</name>
<protein>
    <submittedName>
        <fullName evidence="7">Uncharacterized protein</fullName>
    </submittedName>
</protein>
<dbReference type="PANTHER" id="PTHR33545:SF3">
    <property type="entry name" value="UPF0750 MEMBRANE PROTEIN YQFU"/>
    <property type="match status" value="1"/>
</dbReference>
<keyword evidence="5 6" id="KW-0472">Membrane</keyword>
<evidence type="ECO:0000256" key="3">
    <source>
        <dbReference type="ARBA" id="ARBA00022692"/>
    </source>
</evidence>
<feature type="transmembrane region" description="Helical" evidence="6">
    <location>
        <begin position="183"/>
        <end position="202"/>
    </location>
</feature>
<sequence>MYLIKLTNLALLYLFVWVTFSLIYLFLDILNLGLLLNPFLENGQKNLISSSLIFSATTLFTGEISKIIPYGFSMPLAFIEGSIGFLIPPFIMAQSLPSKLSPIERSGLPIINLVKCTFFVSIGSLFAALGLKSFLVPNHIIDGGIVGVSIIFSYLTGLKLELYLLLLNLPFLYIGYKKIGKRFVFTTLIGISILSLGTYFLYNAPVPTKNLFVASILGGALLGIGVGLVIRYGGSLDGTELVGILVNRATTFSIGKVIMFINIFIFFSAGFVFGWDKALYSVLTYVIASKMIDVTIEGFHI</sequence>